<dbReference type="EMBL" id="ML979133">
    <property type="protein sequence ID" value="KAF1919075.1"/>
    <property type="molecule type" value="Genomic_DNA"/>
</dbReference>
<sequence length="175" mass="18599">MPRDKGLESGRQPEYVLFSHDEYRAVCVRNVPIDCSICHSRSECMTKMRLATQELEKDVESANDGRCGSLLVAMADSHDTIIVGGNPKASPRDGRGAGCGGQKAKGEDEMLDSGDRVYAGSGERGGGPSGSLEAERAVAQAVGPGSDKHWCDAPRLELEQGAALEASCSLLFAQW</sequence>
<dbReference type="Proteomes" id="UP000800096">
    <property type="component" value="Unassembled WGS sequence"/>
</dbReference>
<name>A0A6A5QTS0_AMPQU</name>
<evidence type="ECO:0000256" key="1">
    <source>
        <dbReference type="SAM" id="MobiDB-lite"/>
    </source>
</evidence>
<feature type="region of interest" description="Disordered" evidence="1">
    <location>
        <begin position="82"/>
        <end position="136"/>
    </location>
</feature>
<evidence type="ECO:0000313" key="3">
    <source>
        <dbReference type="Proteomes" id="UP000800096"/>
    </source>
</evidence>
<gene>
    <name evidence="2" type="ORF">BDU57DRAFT_511951</name>
</gene>
<dbReference type="AlphaFoldDB" id="A0A6A5QTS0"/>
<evidence type="ECO:0000313" key="2">
    <source>
        <dbReference type="EMBL" id="KAF1919075.1"/>
    </source>
</evidence>
<proteinExistence type="predicted"/>
<protein>
    <submittedName>
        <fullName evidence="2">Uncharacterized protein</fullName>
    </submittedName>
</protein>
<reference evidence="2" key="1">
    <citation type="journal article" date="2020" name="Stud. Mycol.">
        <title>101 Dothideomycetes genomes: a test case for predicting lifestyles and emergence of pathogens.</title>
        <authorList>
            <person name="Haridas S."/>
            <person name="Albert R."/>
            <person name="Binder M."/>
            <person name="Bloem J."/>
            <person name="Labutti K."/>
            <person name="Salamov A."/>
            <person name="Andreopoulos B."/>
            <person name="Baker S."/>
            <person name="Barry K."/>
            <person name="Bills G."/>
            <person name="Bluhm B."/>
            <person name="Cannon C."/>
            <person name="Castanera R."/>
            <person name="Culley D."/>
            <person name="Daum C."/>
            <person name="Ezra D."/>
            <person name="Gonzalez J."/>
            <person name="Henrissat B."/>
            <person name="Kuo A."/>
            <person name="Liang C."/>
            <person name="Lipzen A."/>
            <person name="Lutzoni F."/>
            <person name="Magnuson J."/>
            <person name="Mondo S."/>
            <person name="Nolan M."/>
            <person name="Ohm R."/>
            <person name="Pangilinan J."/>
            <person name="Park H.-J."/>
            <person name="Ramirez L."/>
            <person name="Alfaro M."/>
            <person name="Sun H."/>
            <person name="Tritt A."/>
            <person name="Yoshinaga Y."/>
            <person name="Zwiers L.-H."/>
            <person name="Turgeon B."/>
            <person name="Goodwin S."/>
            <person name="Spatafora J."/>
            <person name="Crous P."/>
            <person name="Grigoriev I."/>
        </authorList>
    </citation>
    <scope>NUCLEOTIDE SEQUENCE</scope>
    <source>
        <strain evidence="2">HMLAC05119</strain>
    </source>
</reference>
<accession>A0A6A5QTS0</accession>
<organism evidence="2 3">
    <name type="scientific">Ampelomyces quisqualis</name>
    <name type="common">Powdery mildew agent</name>
    <dbReference type="NCBI Taxonomy" id="50730"/>
    <lineage>
        <taxon>Eukaryota</taxon>
        <taxon>Fungi</taxon>
        <taxon>Dikarya</taxon>
        <taxon>Ascomycota</taxon>
        <taxon>Pezizomycotina</taxon>
        <taxon>Dothideomycetes</taxon>
        <taxon>Pleosporomycetidae</taxon>
        <taxon>Pleosporales</taxon>
        <taxon>Pleosporineae</taxon>
        <taxon>Phaeosphaeriaceae</taxon>
        <taxon>Ampelomyces</taxon>
    </lineage>
</organism>
<keyword evidence="3" id="KW-1185">Reference proteome</keyword>